<dbReference type="Proteomes" id="UP000193450">
    <property type="component" value="Chromosome"/>
</dbReference>
<reference evidence="9 10" key="1">
    <citation type="submission" date="2016-11" db="EMBL/GenBank/DDBJ databases">
        <title>Trade-off between light-utilization and light-protection in marine flavobacteria.</title>
        <authorList>
            <person name="Kumagai Y."/>
        </authorList>
    </citation>
    <scope>NUCLEOTIDE SEQUENCE [LARGE SCALE GENOMIC DNA]</scope>
    <source>
        <strain evidence="9 10">NBRC 107125</strain>
    </source>
</reference>
<evidence type="ECO:0000256" key="2">
    <source>
        <dbReference type="ARBA" id="ARBA00006577"/>
    </source>
</evidence>
<dbReference type="InterPro" id="IPR036944">
    <property type="entry name" value="PPIase_FKBP_N_sf"/>
</dbReference>
<protein>
    <recommendedName>
        <fullName evidence="6">Peptidyl-prolyl cis-trans isomerase</fullName>
        <ecNumber evidence="6">5.2.1.8</ecNumber>
    </recommendedName>
</protein>
<dbReference type="PROSITE" id="PS51257">
    <property type="entry name" value="PROKAR_LIPOPROTEIN"/>
    <property type="match status" value="1"/>
</dbReference>
<dbReference type="GO" id="GO:0003755">
    <property type="term" value="F:peptidyl-prolyl cis-trans isomerase activity"/>
    <property type="evidence" value="ECO:0007669"/>
    <property type="project" value="UniProtKB-UniRule"/>
</dbReference>
<name>A0A1X9NDN4_9GAMM</name>
<keyword evidence="3 5" id="KW-0697">Rotamase</keyword>
<dbReference type="GO" id="GO:0006457">
    <property type="term" value="P:protein folding"/>
    <property type="evidence" value="ECO:0007669"/>
    <property type="project" value="InterPro"/>
</dbReference>
<keyword evidence="10" id="KW-1185">Reference proteome</keyword>
<dbReference type="InterPro" id="IPR001179">
    <property type="entry name" value="PPIase_FKBP_dom"/>
</dbReference>
<dbReference type="InterPro" id="IPR046357">
    <property type="entry name" value="PPIase_dom_sf"/>
</dbReference>
<evidence type="ECO:0000313" key="10">
    <source>
        <dbReference type="Proteomes" id="UP000193450"/>
    </source>
</evidence>
<dbReference type="Pfam" id="PF00254">
    <property type="entry name" value="FKBP_C"/>
    <property type="match status" value="1"/>
</dbReference>
<keyword evidence="7" id="KW-0732">Signal</keyword>
<feature type="signal peptide" evidence="7">
    <location>
        <begin position="1"/>
        <end position="22"/>
    </location>
</feature>
<organism evidence="9 10">
    <name type="scientific">Oceanicoccus sagamiensis</name>
    <dbReference type="NCBI Taxonomy" id="716816"/>
    <lineage>
        <taxon>Bacteria</taxon>
        <taxon>Pseudomonadati</taxon>
        <taxon>Pseudomonadota</taxon>
        <taxon>Gammaproteobacteria</taxon>
        <taxon>Cellvibrionales</taxon>
        <taxon>Spongiibacteraceae</taxon>
        <taxon>Oceanicoccus</taxon>
    </lineage>
</organism>
<sequence>MKRQLLLAAAISTALIGCNQQAAEPAAEAAPAAALDTAEKRISYGMGIGLGQRLKQETFTIDVDTFAQGVKDAVNGGEQLMTQEEIMAEMQAFQQQQMAAQQEAANKLGEDNKVAGEAYLAENGAKEGVTTTESGLQYEVISAGEGAKPTAADTVEVHYAGTLLDGTEFDSSYKRGQTVSFPLNGVIPGWTEGLQLMPVGSKYRFVIPSNLAYGPGGTGGGPIGPNATLIFEVELVAIKDAAAEG</sequence>
<feature type="domain" description="PPIase FKBP-type" evidence="8">
    <location>
        <begin position="152"/>
        <end position="239"/>
    </location>
</feature>
<evidence type="ECO:0000259" key="8">
    <source>
        <dbReference type="PROSITE" id="PS50059"/>
    </source>
</evidence>
<dbReference type="PROSITE" id="PS50059">
    <property type="entry name" value="FKBP_PPIASE"/>
    <property type="match status" value="1"/>
</dbReference>
<dbReference type="Gene3D" id="1.10.287.460">
    <property type="entry name" value="Peptidyl-prolyl cis-trans isomerase, FKBP-type, N-terminal domain"/>
    <property type="match status" value="1"/>
</dbReference>
<evidence type="ECO:0000256" key="1">
    <source>
        <dbReference type="ARBA" id="ARBA00000971"/>
    </source>
</evidence>
<dbReference type="KEGG" id="osg:BST96_05715"/>
<dbReference type="RefSeq" id="WP_085757774.1">
    <property type="nucleotide sequence ID" value="NZ_CP019343.1"/>
</dbReference>
<dbReference type="InterPro" id="IPR000774">
    <property type="entry name" value="PPIase_FKBP_N"/>
</dbReference>
<dbReference type="FunFam" id="3.10.50.40:FF:000006">
    <property type="entry name" value="Peptidyl-prolyl cis-trans isomerase"/>
    <property type="match status" value="1"/>
</dbReference>
<evidence type="ECO:0000256" key="4">
    <source>
        <dbReference type="ARBA" id="ARBA00023235"/>
    </source>
</evidence>
<dbReference type="AlphaFoldDB" id="A0A1X9NDN4"/>
<dbReference type="EC" id="5.2.1.8" evidence="6"/>
<keyword evidence="4 5" id="KW-0413">Isomerase</keyword>
<dbReference type="STRING" id="716816.BST96_05715"/>
<dbReference type="PANTHER" id="PTHR43811">
    <property type="entry name" value="FKBP-TYPE PEPTIDYL-PROLYL CIS-TRANS ISOMERASE FKPA"/>
    <property type="match status" value="1"/>
</dbReference>
<evidence type="ECO:0000256" key="3">
    <source>
        <dbReference type="ARBA" id="ARBA00023110"/>
    </source>
</evidence>
<dbReference type="Gene3D" id="3.10.50.40">
    <property type="match status" value="1"/>
</dbReference>
<gene>
    <name evidence="9" type="ORF">BST96_05715</name>
</gene>
<evidence type="ECO:0000256" key="7">
    <source>
        <dbReference type="SAM" id="SignalP"/>
    </source>
</evidence>
<dbReference type="SUPFAM" id="SSF54534">
    <property type="entry name" value="FKBP-like"/>
    <property type="match status" value="1"/>
</dbReference>
<evidence type="ECO:0000313" key="9">
    <source>
        <dbReference type="EMBL" id="ARN73659.1"/>
    </source>
</evidence>
<evidence type="ECO:0000256" key="5">
    <source>
        <dbReference type="PROSITE-ProRule" id="PRU00277"/>
    </source>
</evidence>
<evidence type="ECO:0000256" key="6">
    <source>
        <dbReference type="RuleBase" id="RU003915"/>
    </source>
</evidence>
<dbReference type="Pfam" id="PF01346">
    <property type="entry name" value="FKBP_N"/>
    <property type="match status" value="1"/>
</dbReference>
<comment type="catalytic activity">
    <reaction evidence="1 5 6">
        <text>[protein]-peptidylproline (omega=180) = [protein]-peptidylproline (omega=0)</text>
        <dbReference type="Rhea" id="RHEA:16237"/>
        <dbReference type="Rhea" id="RHEA-COMP:10747"/>
        <dbReference type="Rhea" id="RHEA-COMP:10748"/>
        <dbReference type="ChEBI" id="CHEBI:83833"/>
        <dbReference type="ChEBI" id="CHEBI:83834"/>
        <dbReference type="EC" id="5.2.1.8"/>
    </reaction>
</comment>
<dbReference type="PANTHER" id="PTHR43811:SF19">
    <property type="entry name" value="39 KDA FK506-BINDING NUCLEAR PROTEIN"/>
    <property type="match status" value="1"/>
</dbReference>
<feature type="chain" id="PRO_5012462926" description="Peptidyl-prolyl cis-trans isomerase" evidence="7">
    <location>
        <begin position="23"/>
        <end position="245"/>
    </location>
</feature>
<comment type="similarity">
    <text evidence="2 6">Belongs to the FKBP-type PPIase family.</text>
</comment>
<proteinExistence type="inferred from homology"/>
<dbReference type="OrthoDB" id="9814548at2"/>
<accession>A0A1X9NDN4</accession>
<dbReference type="EMBL" id="CP019343">
    <property type="protein sequence ID" value="ARN73659.1"/>
    <property type="molecule type" value="Genomic_DNA"/>
</dbReference>